<dbReference type="RefSeq" id="WP_128465435.1">
    <property type="nucleotide sequence ID" value="NZ_CP035108.1"/>
</dbReference>
<keyword evidence="2" id="KW-1185">Reference proteome</keyword>
<dbReference type="EMBL" id="CP035108">
    <property type="protein sequence ID" value="QAR32148.1"/>
    <property type="molecule type" value="Genomic_DNA"/>
</dbReference>
<proteinExistence type="predicted"/>
<protein>
    <submittedName>
        <fullName evidence="1">Uncharacterized protein</fullName>
    </submittedName>
</protein>
<evidence type="ECO:0000313" key="2">
    <source>
        <dbReference type="Proteomes" id="UP000287502"/>
    </source>
</evidence>
<name>A0A410JVS9_9BACT</name>
<organism evidence="1 2">
    <name type="scientific">Geovibrio thiophilus</name>
    <dbReference type="NCBI Taxonomy" id="139438"/>
    <lineage>
        <taxon>Bacteria</taxon>
        <taxon>Pseudomonadati</taxon>
        <taxon>Deferribacterota</taxon>
        <taxon>Deferribacteres</taxon>
        <taxon>Deferribacterales</taxon>
        <taxon>Geovibrionaceae</taxon>
        <taxon>Geovibrio</taxon>
    </lineage>
</organism>
<dbReference type="KEGG" id="gtl:EP073_01660"/>
<dbReference type="Gene3D" id="2.30.30.100">
    <property type="match status" value="1"/>
</dbReference>
<dbReference type="Proteomes" id="UP000287502">
    <property type="component" value="Chromosome"/>
</dbReference>
<reference evidence="1 2" key="1">
    <citation type="submission" date="2019-01" db="EMBL/GenBank/DDBJ databases">
        <title>Geovibrio thiophilus DSM 11263, complete genome.</title>
        <authorList>
            <person name="Spring S."/>
            <person name="Bunk B."/>
            <person name="Sproer C."/>
        </authorList>
    </citation>
    <scope>NUCLEOTIDE SEQUENCE [LARGE SCALE GENOMIC DNA]</scope>
    <source>
        <strain evidence="1 2">DSM 11263</strain>
    </source>
</reference>
<accession>A0A410JVS9</accession>
<dbReference type="OrthoDB" id="5471527at2"/>
<dbReference type="AlphaFoldDB" id="A0A410JVS9"/>
<evidence type="ECO:0000313" key="1">
    <source>
        <dbReference type="EMBL" id="QAR32148.1"/>
    </source>
</evidence>
<sequence length="113" mass="11941">MENIKFVKLVSGDTCIGVKDDEQNVLKDVAVVQAVPMGGSGIQIAILPFGFPYEDEIGGEIGWDKVMYVYAEFPEDIKNKYIEAKSGIRMAGGGMGGLGGAAPKGRSDSGIIL</sequence>
<gene>
    <name evidence="1" type="ORF">EP073_01660</name>
</gene>